<name>A0A6J5RTX5_9CAUD</name>
<organism evidence="1">
    <name type="scientific">uncultured Caudovirales phage</name>
    <dbReference type="NCBI Taxonomy" id="2100421"/>
    <lineage>
        <taxon>Viruses</taxon>
        <taxon>Duplodnaviria</taxon>
        <taxon>Heunggongvirae</taxon>
        <taxon>Uroviricota</taxon>
        <taxon>Caudoviricetes</taxon>
        <taxon>Peduoviridae</taxon>
        <taxon>Maltschvirus</taxon>
        <taxon>Maltschvirus maltsch</taxon>
    </lineage>
</organism>
<dbReference type="EMBL" id="LR797264">
    <property type="protein sequence ID" value="CAB4197626.1"/>
    <property type="molecule type" value="Genomic_DNA"/>
</dbReference>
<proteinExistence type="predicted"/>
<gene>
    <name evidence="1" type="ORF">UFOVP1323_38</name>
</gene>
<sequence length="74" mass="8077">MAKEPGTKKRTRSAKAKRLYLLSEVEIQGEPTFARNGDDAMDAVDNAAKNGVKLFFKRVMLPAPVGKKSDAPQS</sequence>
<reference evidence="1" key="1">
    <citation type="submission" date="2020-05" db="EMBL/GenBank/DDBJ databases">
        <authorList>
            <person name="Chiriac C."/>
            <person name="Salcher M."/>
            <person name="Ghai R."/>
            <person name="Kavagutti S V."/>
        </authorList>
    </citation>
    <scope>NUCLEOTIDE SEQUENCE</scope>
</reference>
<accession>A0A6J5RTX5</accession>
<protein>
    <submittedName>
        <fullName evidence="1">Uncharacterized protein</fullName>
    </submittedName>
</protein>
<evidence type="ECO:0000313" key="1">
    <source>
        <dbReference type="EMBL" id="CAB4197626.1"/>
    </source>
</evidence>